<keyword evidence="1" id="KW-1133">Transmembrane helix</keyword>
<dbReference type="RefSeq" id="WP_141518447.1">
    <property type="nucleotide sequence ID" value="NZ_VICE01000084.1"/>
</dbReference>
<dbReference type="GO" id="GO:0005886">
    <property type="term" value="C:plasma membrane"/>
    <property type="evidence" value="ECO:0007669"/>
    <property type="project" value="UniProtKB-ARBA"/>
</dbReference>
<feature type="transmembrane region" description="Helical" evidence="1">
    <location>
        <begin position="123"/>
        <end position="141"/>
    </location>
</feature>
<keyword evidence="1" id="KW-0472">Membrane</keyword>
<feature type="transmembrane region" description="Helical" evidence="1">
    <location>
        <begin position="54"/>
        <end position="79"/>
    </location>
</feature>
<gene>
    <name evidence="3" type="ORF">FKV25_08955</name>
</gene>
<feature type="transmembrane region" description="Helical" evidence="1">
    <location>
        <begin position="171"/>
        <end position="190"/>
    </location>
</feature>
<comment type="caution">
    <text evidence="3">The sequence shown here is derived from an EMBL/GenBank/DDBJ whole genome shotgun (WGS) entry which is preliminary data.</text>
</comment>
<reference evidence="3 4" key="1">
    <citation type="submission" date="2019-06" db="EMBL/GenBank/DDBJ databases">
        <title>Lysobacter alkalisoli sp. nov. isolated from saline soil.</title>
        <authorList>
            <person name="Sun J.-Q."/>
            <person name="Xu L."/>
        </authorList>
    </citation>
    <scope>NUCLEOTIDE SEQUENCE [LARGE SCALE GENOMIC DNA]</scope>
    <source>
        <strain evidence="3 4">JCM 31130</strain>
    </source>
</reference>
<dbReference type="EMBL" id="VICE01000084">
    <property type="protein sequence ID" value="TQD45190.1"/>
    <property type="molecule type" value="Genomic_DNA"/>
</dbReference>
<dbReference type="AlphaFoldDB" id="A0A508A5N5"/>
<evidence type="ECO:0000256" key="1">
    <source>
        <dbReference type="SAM" id="Phobius"/>
    </source>
</evidence>
<dbReference type="InterPro" id="IPR051311">
    <property type="entry name" value="DedA_domain"/>
</dbReference>
<evidence type="ECO:0000313" key="3">
    <source>
        <dbReference type="EMBL" id="TQD45190.1"/>
    </source>
</evidence>
<keyword evidence="4" id="KW-1185">Reference proteome</keyword>
<feature type="transmembrane region" description="Helical" evidence="1">
    <location>
        <begin position="99"/>
        <end position="116"/>
    </location>
</feature>
<dbReference type="Pfam" id="PF09335">
    <property type="entry name" value="VTT_dom"/>
    <property type="match status" value="1"/>
</dbReference>
<dbReference type="PANTHER" id="PTHR42709:SF11">
    <property type="entry name" value="DEDA FAMILY PROTEIN"/>
    <property type="match status" value="1"/>
</dbReference>
<organism evidence="3 4">
    <name type="scientific">Marilutibacter aestuarii</name>
    <dbReference type="NCBI Taxonomy" id="1706195"/>
    <lineage>
        <taxon>Bacteria</taxon>
        <taxon>Pseudomonadati</taxon>
        <taxon>Pseudomonadota</taxon>
        <taxon>Gammaproteobacteria</taxon>
        <taxon>Lysobacterales</taxon>
        <taxon>Lysobacteraceae</taxon>
        <taxon>Marilutibacter</taxon>
    </lineage>
</organism>
<dbReference type="PANTHER" id="PTHR42709">
    <property type="entry name" value="ALKALINE PHOSPHATASE LIKE PROTEIN"/>
    <property type="match status" value="1"/>
</dbReference>
<evidence type="ECO:0000259" key="2">
    <source>
        <dbReference type="Pfam" id="PF09335"/>
    </source>
</evidence>
<dbReference type="InterPro" id="IPR032816">
    <property type="entry name" value="VTT_dom"/>
</dbReference>
<dbReference type="Proteomes" id="UP000318212">
    <property type="component" value="Unassembled WGS sequence"/>
</dbReference>
<dbReference type="OrthoDB" id="9810270at2"/>
<protein>
    <submittedName>
        <fullName evidence="3">DedA family protein</fullName>
    </submittedName>
</protein>
<feature type="domain" description="VTT" evidence="2">
    <location>
        <begin position="54"/>
        <end position="157"/>
    </location>
</feature>
<keyword evidence="1" id="KW-0812">Transmembrane</keyword>
<evidence type="ECO:0000313" key="4">
    <source>
        <dbReference type="Proteomes" id="UP000318212"/>
    </source>
</evidence>
<accession>A0A508A5N5</accession>
<name>A0A508A5N5_9GAMM</name>
<proteinExistence type="predicted"/>
<sequence>MKLFGPLYDRCLAWAAHRHAPRYLAALSFAESVVFPVPPDVMLAPMALSTPQRWYRLAAICTLASVIGGLMGYALGHFALDAIWPWMVELGWDGAFDKVQAWFAEYGFWIVFVAAFTPIPYKVFTIASGATGIGLIPFLLGSAIGRGARFFLVAGLVAWGGARLEQALRRYIELLGWMVAVLVIVAVAWLELRG</sequence>